<sequence length="214" mass="24691">MAELVIFLVGAGTVVLVGSIITTIYCCKQIQTYRQKKNQQHPTKHQHNNHQNHLVDANNDDDLLHNVIINQNIARHLQPLSLISNDSTMLAPSKRLAILERDQRDAQTMTVLENPYSLVHFTSDDKQSSSVIRSHSTNSSLTRQPQLQKLLLHTRTLPTRHHYFSPYYNSEVNNIYENNQISIKYDQEHHYAYENLTLELGELTSSTDKCIQQF</sequence>
<gene>
    <name evidence="2" type="ORF">SRO942_LOCUS44581</name>
</gene>
<evidence type="ECO:0000256" key="1">
    <source>
        <dbReference type="SAM" id="Phobius"/>
    </source>
</evidence>
<protein>
    <submittedName>
        <fullName evidence="2">Uncharacterized protein</fullName>
    </submittedName>
</protein>
<comment type="caution">
    <text evidence="2">The sequence shown here is derived from an EMBL/GenBank/DDBJ whole genome shotgun (WGS) entry which is preliminary data.</text>
</comment>
<accession>A0A8S2XGW4</accession>
<evidence type="ECO:0000313" key="3">
    <source>
        <dbReference type="Proteomes" id="UP000681722"/>
    </source>
</evidence>
<reference evidence="2" key="1">
    <citation type="submission" date="2021-02" db="EMBL/GenBank/DDBJ databases">
        <authorList>
            <person name="Nowell W R."/>
        </authorList>
    </citation>
    <scope>NUCLEOTIDE SEQUENCE</scope>
</reference>
<dbReference type="Proteomes" id="UP000681722">
    <property type="component" value="Unassembled WGS sequence"/>
</dbReference>
<evidence type="ECO:0000313" key="2">
    <source>
        <dbReference type="EMBL" id="CAF4496077.1"/>
    </source>
</evidence>
<name>A0A8S2XGW4_9BILA</name>
<dbReference type="EMBL" id="CAJOBC010105161">
    <property type="protein sequence ID" value="CAF4496077.1"/>
    <property type="molecule type" value="Genomic_DNA"/>
</dbReference>
<dbReference type="OrthoDB" id="9997037at2759"/>
<proteinExistence type="predicted"/>
<keyword evidence="1" id="KW-0472">Membrane</keyword>
<keyword evidence="1" id="KW-0812">Transmembrane</keyword>
<dbReference type="AlphaFoldDB" id="A0A8S2XGW4"/>
<feature type="transmembrane region" description="Helical" evidence="1">
    <location>
        <begin position="6"/>
        <end position="27"/>
    </location>
</feature>
<organism evidence="2 3">
    <name type="scientific">Didymodactylos carnosus</name>
    <dbReference type="NCBI Taxonomy" id="1234261"/>
    <lineage>
        <taxon>Eukaryota</taxon>
        <taxon>Metazoa</taxon>
        <taxon>Spiralia</taxon>
        <taxon>Gnathifera</taxon>
        <taxon>Rotifera</taxon>
        <taxon>Eurotatoria</taxon>
        <taxon>Bdelloidea</taxon>
        <taxon>Philodinida</taxon>
        <taxon>Philodinidae</taxon>
        <taxon>Didymodactylos</taxon>
    </lineage>
</organism>
<keyword evidence="1" id="KW-1133">Transmembrane helix</keyword>